<reference evidence="9 10" key="1">
    <citation type="submission" date="2024-09" db="EMBL/GenBank/DDBJ databases">
        <title>Draft genome sequence of multifaceted antimicrobials producing Streptomyces sp. strain FH1.</title>
        <authorList>
            <person name="Hassan F."/>
            <person name="Ali H."/>
            <person name="Hassan N."/>
            <person name="Nawaz A."/>
        </authorList>
    </citation>
    <scope>NUCLEOTIDE SEQUENCE [LARGE SCALE GENOMIC DNA]</scope>
    <source>
        <strain evidence="9 10">FH1</strain>
    </source>
</reference>
<keyword evidence="5 7" id="KW-1133">Transmembrane helix</keyword>
<comment type="subcellular location">
    <subcellularLocation>
        <location evidence="1">Cell membrane</location>
        <topology evidence="1">Multi-pass membrane protein</topology>
    </subcellularLocation>
</comment>
<dbReference type="InterPro" id="IPR010290">
    <property type="entry name" value="TM_effector"/>
</dbReference>
<dbReference type="PANTHER" id="PTHR23513:SF6">
    <property type="entry name" value="MAJOR FACILITATOR SUPERFAMILY ASSOCIATED DOMAIN-CONTAINING PROTEIN"/>
    <property type="match status" value="1"/>
</dbReference>
<evidence type="ECO:0000256" key="4">
    <source>
        <dbReference type="ARBA" id="ARBA00022692"/>
    </source>
</evidence>
<dbReference type="CDD" id="cd06173">
    <property type="entry name" value="MFS_MefA_like"/>
    <property type="match status" value="1"/>
</dbReference>
<name>A0ABV4ZHZ5_9ACTN</name>
<dbReference type="Gene3D" id="1.20.1250.20">
    <property type="entry name" value="MFS general substrate transporter like domains"/>
    <property type="match status" value="1"/>
</dbReference>
<feature type="domain" description="Major facilitator superfamily (MFS) profile" evidence="8">
    <location>
        <begin position="233"/>
        <end position="424"/>
    </location>
</feature>
<evidence type="ECO:0000313" key="10">
    <source>
        <dbReference type="Proteomes" id="UP001577267"/>
    </source>
</evidence>
<dbReference type="InterPro" id="IPR020846">
    <property type="entry name" value="MFS_dom"/>
</dbReference>
<evidence type="ECO:0000256" key="6">
    <source>
        <dbReference type="ARBA" id="ARBA00023136"/>
    </source>
</evidence>
<dbReference type="Proteomes" id="UP001577267">
    <property type="component" value="Unassembled WGS sequence"/>
</dbReference>
<sequence length="424" mass="43532">MTQTVTGQLPASEGLGRPFAWLWASSAGANAGDGLVRTLLPLLVVAGHPEPGVVAGLLAVNMLPWLLFALPAGVIVDRLDKRQIMLVSNLFRTAALLGAAAAHFAFDAPLLAWFALAFALGVAETLYDTAAPAMLPAIVEDRHLERANGKLSVPQIILNEMAGPPAAGLLVGVSVGLTLFTGATLYLLAAVLLLGIARRAPVPALREESAQPPQRSVRQDIAAGLRFVAKHPALRLTLLTSALCGLVYSATFSLLVLLSTSHLGTGPTGYGLLLAAGSVGAIAGSRLTPFLTDRLGTLRVARWSLAASGAAYVALGLAPHPLVAAGALLANGVFLMGWNIPVLSLRQRLTPAAFRGRVISVARLAAWGSMPVGAALGGLLAGLTSVPAMFVIAGSVLTAGSLLLLAPLRDPEPSAPRTPGRTPA</sequence>
<keyword evidence="10" id="KW-1185">Reference proteome</keyword>
<dbReference type="EMBL" id="JBHGBT010000002">
    <property type="protein sequence ID" value="MFB4193604.1"/>
    <property type="molecule type" value="Genomic_DNA"/>
</dbReference>
<feature type="transmembrane region" description="Helical" evidence="7">
    <location>
        <begin position="300"/>
        <end position="318"/>
    </location>
</feature>
<feature type="transmembrane region" description="Helical" evidence="7">
    <location>
        <begin position="96"/>
        <end position="120"/>
    </location>
</feature>
<keyword evidence="6 7" id="KW-0472">Membrane</keyword>
<evidence type="ECO:0000256" key="5">
    <source>
        <dbReference type="ARBA" id="ARBA00022989"/>
    </source>
</evidence>
<comment type="caution">
    <text evidence="9">The sequence shown here is derived from an EMBL/GenBank/DDBJ whole genome shotgun (WGS) entry which is preliminary data.</text>
</comment>
<keyword evidence="4 7" id="KW-0812">Transmembrane</keyword>
<dbReference type="PANTHER" id="PTHR23513">
    <property type="entry name" value="INTEGRAL MEMBRANE EFFLUX PROTEIN-RELATED"/>
    <property type="match status" value="1"/>
</dbReference>
<feature type="transmembrane region" description="Helical" evidence="7">
    <location>
        <begin position="324"/>
        <end position="343"/>
    </location>
</feature>
<dbReference type="RefSeq" id="WP_375061623.1">
    <property type="nucleotide sequence ID" value="NZ_JBHGBT010000002.1"/>
</dbReference>
<feature type="transmembrane region" description="Helical" evidence="7">
    <location>
        <begin position="53"/>
        <end position="76"/>
    </location>
</feature>
<accession>A0ABV4ZHZ5</accession>
<dbReference type="InterPro" id="IPR036259">
    <property type="entry name" value="MFS_trans_sf"/>
</dbReference>
<feature type="transmembrane region" description="Helical" evidence="7">
    <location>
        <begin position="364"/>
        <end position="383"/>
    </location>
</feature>
<feature type="transmembrane region" description="Helical" evidence="7">
    <location>
        <begin position="169"/>
        <end position="196"/>
    </location>
</feature>
<evidence type="ECO:0000256" key="1">
    <source>
        <dbReference type="ARBA" id="ARBA00004651"/>
    </source>
</evidence>
<dbReference type="SUPFAM" id="SSF103473">
    <property type="entry name" value="MFS general substrate transporter"/>
    <property type="match status" value="1"/>
</dbReference>
<keyword evidence="2" id="KW-0813">Transport</keyword>
<evidence type="ECO:0000256" key="7">
    <source>
        <dbReference type="SAM" id="Phobius"/>
    </source>
</evidence>
<organism evidence="9 10">
    <name type="scientific">Streptomyces carpaticus</name>
    <dbReference type="NCBI Taxonomy" id="285558"/>
    <lineage>
        <taxon>Bacteria</taxon>
        <taxon>Bacillati</taxon>
        <taxon>Actinomycetota</taxon>
        <taxon>Actinomycetes</taxon>
        <taxon>Kitasatosporales</taxon>
        <taxon>Streptomycetaceae</taxon>
        <taxon>Streptomyces</taxon>
    </lineage>
</organism>
<dbReference type="PROSITE" id="PS50850">
    <property type="entry name" value="MFS"/>
    <property type="match status" value="1"/>
</dbReference>
<feature type="transmembrane region" description="Helical" evidence="7">
    <location>
        <begin position="270"/>
        <end position="288"/>
    </location>
</feature>
<evidence type="ECO:0000256" key="2">
    <source>
        <dbReference type="ARBA" id="ARBA00022448"/>
    </source>
</evidence>
<dbReference type="Pfam" id="PF05977">
    <property type="entry name" value="MFS_3"/>
    <property type="match status" value="1"/>
</dbReference>
<feature type="transmembrane region" description="Helical" evidence="7">
    <location>
        <begin position="236"/>
        <end position="258"/>
    </location>
</feature>
<feature type="transmembrane region" description="Helical" evidence="7">
    <location>
        <begin position="389"/>
        <end position="408"/>
    </location>
</feature>
<evidence type="ECO:0000256" key="3">
    <source>
        <dbReference type="ARBA" id="ARBA00022475"/>
    </source>
</evidence>
<protein>
    <submittedName>
        <fullName evidence="9">MFS transporter</fullName>
    </submittedName>
</protein>
<gene>
    <name evidence="9" type="ORF">ACE11A_04415</name>
</gene>
<evidence type="ECO:0000259" key="8">
    <source>
        <dbReference type="PROSITE" id="PS50850"/>
    </source>
</evidence>
<evidence type="ECO:0000313" key="9">
    <source>
        <dbReference type="EMBL" id="MFB4193604.1"/>
    </source>
</evidence>
<keyword evidence="3" id="KW-1003">Cell membrane</keyword>
<proteinExistence type="predicted"/>